<reference evidence="2" key="1">
    <citation type="journal article" date="2016" name="Nature">
        <title>Genome evolution in the allotetraploid frog Xenopus laevis.</title>
        <authorList>
            <person name="Session A.M."/>
            <person name="Uno Y."/>
            <person name="Kwon T."/>
            <person name="Chapman J.A."/>
            <person name="Toyoda A."/>
            <person name="Takahashi S."/>
            <person name="Fukui A."/>
            <person name="Hikosaka A."/>
            <person name="Suzuki A."/>
            <person name="Kondo M."/>
            <person name="van Heeringen S.J."/>
            <person name="Quigley I."/>
            <person name="Heinz S."/>
            <person name="Ogino H."/>
            <person name="Ochi H."/>
            <person name="Hellsten U."/>
            <person name="Lyons J.B."/>
            <person name="Simakov O."/>
            <person name="Putnam N."/>
            <person name="Stites J."/>
            <person name="Kuroki Y."/>
            <person name="Tanaka T."/>
            <person name="Michiue T."/>
            <person name="Watanabe M."/>
            <person name="Bogdanovic O."/>
            <person name="Lister R."/>
            <person name="Georgiou G."/>
            <person name="Paranjpe S.S."/>
            <person name="van Kruijsbergen I."/>
            <person name="Shu S."/>
            <person name="Carlson J."/>
            <person name="Kinoshita T."/>
            <person name="Ohta Y."/>
            <person name="Mawaribuchi S."/>
            <person name="Jenkins J."/>
            <person name="Grimwood J."/>
            <person name="Schmutz J."/>
            <person name="Mitros T."/>
            <person name="Mozaffari S.V."/>
            <person name="Suzuki Y."/>
            <person name="Haramoto Y."/>
            <person name="Yamamoto T.S."/>
            <person name="Takagi C."/>
            <person name="Heald R."/>
            <person name="Miller K."/>
            <person name="Haudenschild C."/>
            <person name="Kitzman J."/>
            <person name="Nakayama T."/>
            <person name="Izutsu Y."/>
            <person name="Robert J."/>
            <person name="Fortriede J."/>
            <person name="Burns K."/>
            <person name="Lotay V."/>
            <person name="Karimi K."/>
            <person name="Yasuoka Y."/>
            <person name="Dichmann D.S."/>
            <person name="Flajnik M.F."/>
            <person name="Houston D.W."/>
            <person name="Shendure J."/>
            <person name="DuPasquier L."/>
            <person name="Vize P.D."/>
            <person name="Zorn A.M."/>
            <person name="Ito M."/>
            <person name="Marcotte E.M."/>
            <person name="Wallingford J.B."/>
            <person name="Ito Y."/>
            <person name="Asashima M."/>
            <person name="Ueno N."/>
            <person name="Matsuda Y."/>
            <person name="Veenstra G.J."/>
            <person name="Fujiyama A."/>
            <person name="Harland R.M."/>
            <person name="Taira M."/>
            <person name="Rokhsar D.S."/>
        </authorList>
    </citation>
    <scope>NUCLEOTIDE SEQUENCE [LARGE SCALE GENOMIC DNA]</scope>
    <source>
        <strain evidence="2">J</strain>
    </source>
</reference>
<dbReference type="Proteomes" id="UP000694892">
    <property type="component" value="Chromosome 1L"/>
</dbReference>
<protein>
    <submittedName>
        <fullName evidence="1">Uncharacterized protein</fullName>
    </submittedName>
</protein>
<sequence length="77" mass="9191">MFKSELNSFMSFVQLLYHQFKLFTRAIPQKKNIIHIAPIMQNTFIPSIVVQDILIFKFKHERIHIYPRHVSTHCAAH</sequence>
<dbReference type="EMBL" id="CM004466">
    <property type="protein sequence ID" value="OCU00190.1"/>
    <property type="molecule type" value="Genomic_DNA"/>
</dbReference>
<evidence type="ECO:0000313" key="1">
    <source>
        <dbReference type="EMBL" id="OCU00190.1"/>
    </source>
</evidence>
<proteinExistence type="predicted"/>
<accession>A0A974I3D3</accession>
<organism evidence="1 2">
    <name type="scientific">Xenopus laevis</name>
    <name type="common">African clawed frog</name>
    <dbReference type="NCBI Taxonomy" id="8355"/>
    <lineage>
        <taxon>Eukaryota</taxon>
        <taxon>Metazoa</taxon>
        <taxon>Chordata</taxon>
        <taxon>Craniata</taxon>
        <taxon>Vertebrata</taxon>
        <taxon>Euteleostomi</taxon>
        <taxon>Amphibia</taxon>
        <taxon>Batrachia</taxon>
        <taxon>Anura</taxon>
        <taxon>Pipoidea</taxon>
        <taxon>Pipidae</taxon>
        <taxon>Xenopodinae</taxon>
        <taxon>Xenopus</taxon>
        <taxon>Xenopus</taxon>
    </lineage>
</organism>
<dbReference type="AlphaFoldDB" id="A0A974I3D3"/>
<gene>
    <name evidence="1" type="ORF">XELAEV_18005964mg</name>
</gene>
<evidence type="ECO:0000313" key="2">
    <source>
        <dbReference type="Proteomes" id="UP000694892"/>
    </source>
</evidence>
<name>A0A974I3D3_XENLA</name>